<reference evidence="3" key="1">
    <citation type="journal article" date="2019" name="Int. J. Syst. Evol. Microbiol.">
        <title>The Global Catalogue of Microorganisms (GCM) 10K type strain sequencing project: providing services to taxonomists for standard genome sequencing and annotation.</title>
        <authorList>
            <consortium name="The Broad Institute Genomics Platform"/>
            <consortium name="The Broad Institute Genome Sequencing Center for Infectious Disease"/>
            <person name="Wu L."/>
            <person name="Ma J."/>
        </authorList>
    </citation>
    <scope>NUCLEOTIDE SEQUENCE [LARGE SCALE GENOMIC DNA]</scope>
    <source>
        <strain evidence="3">JCM 3325</strain>
    </source>
</reference>
<dbReference type="Proteomes" id="UP001501231">
    <property type="component" value="Unassembled WGS sequence"/>
</dbReference>
<accession>A0ABP5X0E7</accession>
<feature type="compositionally biased region" description="Basic and acidic residues" evidence="1">
    <location>
        <begin position="1"/>
        <end position="16"/>
    </location>
</feature>
<evidence type="ECO:0000256" key="1">
    <source>
        <dbReference type="SAM" id="MobiDB-lite"/>
    </source>
</evidence>
<name>A0ABP5X0E7_9ACTN</name>
<dbReference type="EMBL" id="BAAARW010000026">
    <property type="protein sequence ID" value="GAA2441593.1"/>
    <property type="molecule type" value="Genomic_DNA"/>
</dbReference>
<protein>
    <recommendedName>
        <fullName evidence="4">DRBM domain-containing protein</fullName>
    </recommendedName>
</protein>
<keyword evidence="3" id="KW-1185">Reference proteome</keyword>
<gene>
    <name evidence="2" type="ORF">GCM10010191_67290</name>
</gene>
<proteinExistence type="predicted"/>
<evidence type="ECO:0008006" key="4">
    <source>
        <dbReference type="Google" id="ProtNLM"/>
    </source>
</evidence>
<organism evidence="2 3">
    <name type="scientific">Actinomadura vinacea</name>
    <dbReference type="NCBI Taxonomy" id="115336"/>
    <lineage>
        <taxon>Bacteria</taxon>
        <taxon>Bacillati</taxon>
        <taxon>Actinomycetota</taxon>
        <taxon>Actinomycetes</taxon>
        <taxon>Streptosporangiales</taxon>
        <taxon>Thermomonosporaceae</taxon>
        <taxon>Actinomadura</taxon>
    </lineage>
</organism>
<sequence length="78" mass="8049">MWADVPRDPANPEERTPPCNGLGQAESGNGLSELSWWCLAGGRTSRGAAKAQAMAAAIDRFKTGDAGSTSAPCRACPT</sequence>
<feature type="region of interest" description="Disordered" evidence="1">
    <location>
        <begin position="1"/>
        <end position="26"/>
    </location>
</feature>
<evidence type="ECO:0000313" key="2">
    <source>
        <dbReference type="EMBL" id="GAA2441593.1"/>
    </source>
</evidence>
<comment type="caution">
    <text evidence="2">The sequence shown here is derived from an EMBL/GenBank/DDBJ whole genome shotgun (WGS) entry which is preliminary data.</text>
</comment>
<evidence type="ECO:0000313" key="3">
    <source>
        <dbReference type="Proteomes" id="UP001501231"/>
    </source>
</evidence>